<gene>
    <name evidence="1" type="ORF">EAV92_05635</name>
</gene>
<evidence type="ECO:0000313" key="1">
    <source>
        <dbReference type="EMBL" id="AYQ72096.1"/>
    </source>
</evidence>
<accession>A0A3G3JV51</accession>
<dbReference type="Proteomes" id="UP000269097">
    <property type="component" value="Chromosome"/>
</dbReference>
<dbReference type="RefSeq" id="WP_123040156.1">
    <property type="nucleotide sequence ID" value="NZ_CP033433.1"/>
</dbReference>
<organism evidence="1 2">
    <name type="scientific">Cohnella candidum</name>
    <dbReference type="NCBI Taxonomy" id="2674991"/>
    <lineage>
        <taxon>Bacteria</taxon>
        <taxon>Bacillati</taxon>
        <taxon>Bacillota</taxon>
        <taxon>Bacilli</taxon>
        <taxon>Bacillales</taxon>
        <taxon>Paenibacillaceae</taxon>
        <taxon>Cohnella</taxon>
    </lineage>
</organism>
<protein>
    <submittedName>
        <fullName evidence="1">Uncharacterized protein</fullName>
    </submittedName>
</protein>
<dbReference type="AlphaFoldDB" id="A0A3G3JV51"/>
<evidence type="ECO:0000313" key="2">
    <source>
        <dbReference type="Proteomes" id="UP000269097"/>
    </source>
</evidence>
<dbReference type="KEGG" id="coh:EAV92_05635"/>
<reference evidence="1 2" key="1">
    <citation type="submission" date="2018-10" db="EMBL/GenBank/DDBJ databases">
        <title>Genome Sequence of Cohnella sp.</title>
        <authorList>
            <person name="Srinivasan S."/>
            <person name="Kim M.K."/>
        </authorList>
    </citation>
    <scope>NUCLEOTIDE SEQUENCE [LARGE SCALE GENOMIC DNA]</scope>
    <source>
        <strain evidence="1 2">18JY8-7</strain>
    </source>
</reference>
<dbReference type="EMBL" id="CP033433">
    <property type="protein sequence ID" value="AYQ72096.1"/>
    <property type="molecule type" value="Genomic_DNA"/>
</dbReference>
<keyword evidence="2" id="KW-1185">Reference proteome</keyword>
<proteinExistence type="predicted"/>
<name>A0A3G3JV51_9BACL</name>
<sequence length="224" mass="26384">MAKRKRKKRGNRSLTIVALLFLVLSLIFFAIDFFRAYNPGKLSLSAPFGLGNIELDRATLSEKELDIAWKLYVQLSTRKASIPLDDNDIISEVYDSWYQLFTTTREYLIEMPAKDIEENENAQKIIALALDVINKGLRPHLTEWQGKYRKWYNEAIQKEEFKGKSPQEIQKKYPHYNELIDDMKIVNTELLKYATQLKRFSHEKPANNPTKIITWFKEKWKSSF</sequence>